<proteinExistence type="predicted"/>
<dbReference type="InterPro" id="IPR013321">
    <property type="entry name" value="Arc_rbn_hlx_hlx"/>
</dbReference>
<reference evidence="2" key="1">
    <citation type="submission" date="2020-03" db="EMBL/GenBank/DDBJ databases">
        <title>The deep terrestrial virosphere.</title>
        <authorList>
            <person name="Holmfeldt K."/>
            <person name="Nilsson E."/>
            <person name="Simone D."/>
            <person name="Lopez-Fernandez M."/>
            <person name="Wu X."/>
            <person name="de Brujin I."/>
            <person name="Lundin D."/>
            <person name="Andersson A."/>
            <person name="Bertilsson S."/>
            <person name="Dopson M."/>
        </authorList>
    </citation>
    <scope>NUCLEOTIDE SEQUENCE</scope>
    <source>
        <strain evidence="2">MM171A01422</strain>
        <strain evidence="3">MM171B00346</strain>
    </source>
</reference>
<dbReference type="SUPFAM" id="SSF47598">
    <property type="entry name" value="Ribbon-helix-helix"/>
    <property type="match status" value="1"/>
</dbReference>
<dbReference type="InterPro" id="IPR010985">
    <property type="entry name" value="Ribbon_hlx_hlx"/>
</dbReference>
<evidence type="ECO:0000259" key="1">
    <source>
        <dbReference type="Pfam" id="PF01402"/>
    </source>
</evidence>
<evidence type="ECO:0000313" key="3">
    <source>
        <dbReference type="EMBL" id="QJB04308.1"/>
    </source>
</evidence>
<protein>
    <submittedName>
        <fullName evidence="2">Putative ribbon-helix-helix protein repressor</fullName>
    </submittedName>
</protein>
<dbReference type="Pfam" id="PF01402">
    <property type="entry name" value="RHH_1"/>
    <property type="match status" value="1"/>
</dbReference>
<gene>
    <name evidence="2" type="ORF">MM171A01422_0008</name>
    <name evidence="3" type="ORF">MM171B00346_0020</name>
</gene>
<dbReference type="InterPro" id="IPR002145">
    <property type="entry name" value="CopG"/>
</dbReference>
<name>A0A6M3M1J9_9ZZZZ</name>
<dbReference type="GO" id="GO:0006355">
    <property type="term" value="P:regulation of DNA-templated transcription"/>
    <property type="evidence" value="ECO:0007669"/>
    <property type="project" value="InterPro"/>
</dbReference>
<dbReference type="CDD" id="cd22231">
    <property type="entry name" value="RHH_NikR_HicB-like"/>
    <property type="match status" value="1"/>
</dbReference>
<dbReference type="AlphaFoldDB" id="A0A6M3M1J9"/>
<dbReference type="EMBL" id="MT143621">
    <property type="protein sequence ID" value="QJA98975.1"/>
    <property type="molecule type" value="Genomic_DNA"/>
</dbReference>
<organism evidence="2">
    <name type="scientific">viral metagenome</name>
    <dbReference type="NCBI Taxonomy" id="1070528"/>
    <lineage>
        <taxon>unclassified sequences</taxon>
        <taxon>metagenomes</taxon>
        <taxon>organismal metagenomes</taxon>
    </lineage>
</organism>
<dbReference type="EMBL" id="MT143879">
    <property type="protein sequence ID" value="QJB04308.1"/>
    <property type="molecule type" value="Genomic_DNA"/>
</dbReference>
<dbReference type="Gene3D" id="1.10.1220.10">
    <property type="entry name" value="Met repressor-like"/>
    <property type="match status" value="1"/>
</dbReference>
<evidence type="ECO:0000313" key="2">
    <source>
        <dbReference type="EMBL" id="QJA98975.1"/>
    </source>
</evidence>
<sequence length="58" mass="6883">MSVYKERVTLTLTKPYLDGMDRLRREGIYMERAEVIRDALRLLLEVRGIPPFYPEVRG</sequence>
<accession>A0A6M3M1J9</accession>
<feature type="domain" description="Ribbon-helix-helix protein CopG" evidence="1">
    <location>
        <begin position="6"/>
        <end position="45"/>
    </location>
</feature>